<name>A0A976MG21_9CAUD</name>
<sequence length="139" mass="15724">MVKVEDYRNEFKTLISKLPFELDIQIINYQLVGSTSHNGEGGDYDVVVLVADLNEMVNGLTLLGWDNESDGVDANYPVSFISMRKGNFNLILTVNGEFFHRMKNSAEVIRKIQSIFGRLDRADVCDIYSIILYGHAVDE</sequence>
<protein>
    <submittedName>
        <fullName evidence="1">Uncharacterized protein</fullName>
    </submittedName>
</protein>
<dbReference type="EMBL" id="OL634959">
    <property type="protein sequence ID" value="UMO77816.1"/>
    <property type="molecule type" value="Genomic_DNA"/>
</dbReference>
<reference evidence="1" key="1">
    <citation type="submission" date="2021-11" db="EMBL/GenBank/DDBJ databases">
        <title>Phage-based biocontrol of nitrification in agricultural soil.</title>
        <authorList>
            <person name="Muniesa M."/>
            <person name="Quiros P."/>
            <person name="Salaet I."/>
        </authorList>
    </citation>
    <scope>NUCLEOTIDE SEQUENCE</scope>
</reference>
<evidence type="ECO:0000313" key="2">
    <source>
        <dbReference type="Proteomes" id="UP001061889"/>
    </source>
</evidence>
<organism evidence="1 2">
    <name type="scientific">Bacteriophage Phi NF-1</name>
    <dbReference type="NCBI Taxonomy" id="2900273"/>
    <lineage>
        <taxon>Viruses</taxon>
        <taxon>Duplodnaviria</taxon>
        <taxon>Heunggongvirae</taxon>
        <taxon>Uroviricota</taxon>
        <taxon>Caudoviricetes</taxon>
        <taxon>Autographivirales</taxon>
        <taxon>Autoscriptoviridae</taxon>
        <taxon>Catalonvirus</taxon>
        <taxon>Catalonvirus NF1</taxon>
    </lineage>
</organism>
<accession>A0A976MG21</accession>
<keyword evidence="2" id="KW-1185">Reference proteome</keyword>
<evidence type="ECO:0000313" key="1">
    <source>
        <dbReference type="EMBL" id="UMO77816.1"/>
    </source>
</evidence>
<proteinExistence type="predicted"/>
<dbReference type="Proteomes" id="UP001061889">
    <property type="component" value="Segment"/>
</dbReference>